<evidence type="ECO:0000256" key="3">
    <source>
        <dbReference type="ARBA" id="ARBA00022989"/>
    </source>
</evidence>
<gene>
    <name evidence="6" type="ORF">KKR91_12195</name>
</gene>
<reference evidence="6 7" key="1">
    <citation type="submission" date="2021-05" db="EMBL/GenBank/DDBJ databases">
        <title>Novel species in genus Arthrobacter.</title>
        <authorList>
            <person name="Zhang G."/>
        </authorList>
    </citation>
    <scope>NUCLEOTIDE SEQUENCE [LARGE SCALE GENOMIC DNA]</scope>
    <source>
        <strain evidence="7">zg-ZUI227</strain>
    </source>
</reference>
<evidence type="ECO:0000256" key="1">
    <source>
        <dbReference type="ARBA" id="ARBA00004141"/>
    </source>
</evidence>
<evidence type="ECO:0000256" key="2">
    <source>
        <dbReference type="ARBA" id="ARBA00022692"/>
    </source>
</evidence>
<dbReference type="Proteomes" id="UP000676885">
    <property type="component" value="Chromosome"/>
</dbReference>
<organism evidence="6 7">
    <name type="scientific">Arthrobacter jiangjiafuii</name>
    <dbReference type="NCBI Taxonomy" id="2817475"/>
    <lineage>
        <taxon>Bacteria</taxon>
        <taxon>Bacillati</taxon>
        <taxon>Actinomycetota</taxon>
        <taxon>Actinomycetes</taxon>
        <taxon>Micrococcales</taxon>
        <taxon>Micrococcaceae</taxon>
        <taxon>Arthrobacter</taxon>
    </lineage>
</organism>
<keyword evidence="7" id="KW-1185">Reference proteome</keyword>
<evidence type="ECO:0000256" key="5">
    <source>
        <dbReference type="SAM" id="MobiDB-lite"/>
    </source>
</evidence>
<sequence>MSIVRLLARPLLATGFIAAGADRLRDADNTAEQLRPTLKRVGDMVPSAAAVTGNPQLVAKVLGATQVGAGALLALGKLPRLSGLLLTGTAVLNAVVEYKNAEIDTPDERKARRAGLLKNLSLIGAVLLVAVDTNGRPGLAWRAGHLADDTRRSVASLGKDAGRKSRSVKKDAARQLKKANKTVRSTASGIVGS</sequence>
<dbReference type="AlphaFoldDB" id="A0A975M3F9"/>
<name>A0A975M3F9_9MICC</name>
<feature type="region of interest" description="Disordered" evidence="5">
    <location>
        <begin position="152"/>
        <end position="193"/>
    </location>
</feature>
<evidence type="ECO:0000256" key="4">
    <source>
        <dbReference type="ARBA" id="ARBA00023136"/>
    </source>
</evidence>
<accession>A0A975M3F9</accession>
<keyword evidence="3" id="KW-1133">Transmembrane helix</keyword>
<dbReference type="GO" id="GO:0016020">
    <property type="term" value="C:membrane"/>
    <property type="evidence" value="ECO:0007669"/>
    <property type="project" value="UniProtKB-SubCell"/>
</dbReference>
<dbReference type="KEGG" id="ajg:KKR91_12195"/>
<protein>
    <submittedName>
        <fullName evidence="6">DoxX family protein</fullName>
    </submittedName>
</protein>
<proteinExistence type="predicted"/>
<keyword evidence="2" id="KW-0812">Transmembrane</keyword>
<feature type="compositionally biased region" description="Polar residues" evidence="5">
    <location>
        <begin position="182"/>
        <end position="193"/>
    </location>
</feature>
<evidence type="ECO:0000313" key="7">
    <source>
        <dbReference type="Proteomes" id="UP000676885"/>
    </source>
</evidence>
<keyword evidence="4" id="KW-0472">Membrane</keyword>
<dbReference type="RefSeq" id="WP_210231280.1">
    <property type="nucleotide sequence ID" value="NZ_CP076022.1"/>
</dbReference>
<dbReference type="EMBL" id="CP076022">
    <property type="protein sequence ID" value="QWC09253.1"/>
    <property type="molecule type" value="Genomic_DNA"/>
</dbReference>
<evidence type="ECO:0000313" key="6">
    <source>
        <dbReference type="EMBL" id="QWC09253.1"/>
    </source>
</evidence>
<comment type="subcellular location">
    <subcellularLocation>
        <location evidence="1">Membrane</location>
        <topology evidence="1">Multi-pass membrane protein</topology>
    </subcellularLocation>
</comment>
<dbReference type="InterPro" id="IPR032808">
    <property type="entry name" value="DoxX"/>
</dbReference>
<dbReference type="Pfam" id="PF07681">
    <property type="entry name" value="DoxX"/>
    <property type="match status" value="1"/>
</dbReference>
<feature type="compositionally biased region" description="Basic and acidic residues" evidence="5">
    <location>
        <begin position="160"/>
        <end position="174"/>
    </location>
</feature>